<dbReference type="AlphaFoldDB" id="A0A8X7TWU9"/>
<keyword evidence="5" id="KW-0333">Golgi apparatus</keyword>
<proteinExistence type="inferred from homology"/>
<reference evidence="8 9" key="1">
    <citation type="submission" date="2020-02" db="EMBL/GenBank/DDBJ databases">
        <authorList>
            <person name="Ma Q."/>
            <person name="Huang Y."/>
            <person name="Song X."/>
            <person name="Pei D."/>
        </authorList>
    </citation>
    <scope>NUCLEOTIDE SEQUENCE [LARGE SCALE GENOMIC DNA]</scope>
    <source>
        <strain evidence="8">Sxm20200214</strain>
        <tissue evidence="8">Leaf</tissue>
    </source>
</reference>
<dbReference type="GO" id="GO:0030126">
    <property type="term" value="C:COPI vesicle coat"/>
    <property type="evidence" value="ECO:0007669"/>
    <property type="project" value="UniProtKB-UniRule"/>
</dbReference>
<dbReference type="GO" id="GO:0015031">
    <property type="term" value="P:protein transport"/>
    <property type="evidence" value="ECO:0007669"/>
    <property type="project" value="UniProtKB-KW"/>
</dbReference>
<keyword evidence="7" id="KW-0812">Transmembrane</keyword>
<dbReference type="GO" id="GO:0006890">
    <property type="term" value="P:retrograde vesicle-mediated transport, Golgi to endoplasmic reticulum"/>
    <property type="evidence" value="ECO:0007669"/>
    <property type="project" value="UniProtKB-UniRule"/>
</dbReference>
<dbReference type="GO" id="GO:0000139">
    <property type="term" value="C:Golgi membrane"/>
    <property type="evidence" value="ECO:0007669"/>
    <property type="project" value="UniProtKB-SubCell"/>
</dbReference>
<keyword evidence="3 5" id="KW-0963">Cytoplasm</keyword>
<feature type="transmembrane region" description="Helical" evidence="7">
    <location>
        <begin position="303"/>
        <end position="321"/>
    </location>
</feature>
<evidence type="ECO:0000256" key="6">
    <source>
        <dbReference type="RuleBase" id="RU366052"/>
    </source>
</evidence>
<dbReference type="EMBL" id="JAAMPC010000016">
    <property type="protein sequence ID" value="KAG2254961.1"/>
    <property type="molecule type" value="Genomic_DNA"/>
</dbReference>
<keyword evidence="5 7" id="KW-0472">Membrane</keyword>
<keyword evidence="5" id="KW-0968">Cytoplasmic vesicle</keyword>
<dbReference type="GO" id="GO:0006888">
    <property type="term" value="P:endoplasmic reticulum to Golgi vesicle-mediated transport"/>
    <property type="evidence" value="ECO:0007669"/>
    <property type="project" value="TreeGrafter"/>
</dbReference>
<keyword evidence="7" id="KW-1133">Transmembrane helix</keyword>
<comment type="subunit">
    <text evidence="5">Oligomeric complex that consists of at least the alpha, beta, beta', gamma, delta, epsilon and zeta subunits.</text>
</comment>
<evidence type="ECO:0000256" key="1">
    <source>
        <dbReference type="ARBA" id="ARBA00010516"/>
    </source>
</evidence>
<dbReference type="GO" id="GO:0051645">
    <property type="term" value="P:Golgi localization"/>
    <property type="evidence" value="ECO:0007669"/>
    <property type="project" value="TreeGrafter"/>
</dbReference>
<evidence type="ECO:0000256" key="7">
    <source>
        <dbReference type="SAM" id="Phobius"/>
    </source>
</evidence>
<dbReference type="InterPro" id="IPR027059">
    <property type="entry name" value="Coatomer_dsu"/>
</dbReference>
<evidence type="ECO:0000256" key="2">
    <source>
        <dbReference type="ARBA" id="ARBA00022448"/>
    </source>
</evidence>
<comment type="caution">
    <text evidence="8">The sequence shown here is derived from an EMBL/GenBank/DDBJ whole genome shotgun (WGS) entry which is preliminary data.</text>
</comment>
<dbReference type="OrthoDB" id="10570155at2759"/>
<evidence type="ECO:0000256" key="5">
    <source>
        <dbReference type="RuleBase" id="RU364018"/>
    </source>
</evidence>
<sequence>MAFKNLLTKVGTAALKAAAKEANIKKNGLTTGIQPPQGRRAVSVVKATIDRGFMMLMAEDRKGKGIMMGGEGVTGLVRGENVIGGEDVHGSVRTLARDPSLSRLLRLMEFEIEESRRRDIWSSVLRASLIIIIYAFNDPQILHLGHLIRAAVAPPPPFTFTVKEKLNVALNQFGGISSFNLVGTLSLQTLTQDDDGFLLVQIHPRFNKSLFENKKILALMTPVPAFPTTGLGGDGVLVSGSMEFVVPPFDPAVFFPSSVNFASTTTYSGLKVTDMIPLRDDGGFVQSSELVTHEYTKSCEKKAFALEPFVAFILVFCYYTLLSLL</sequence>
<name>A0A8X7TWU9_BRACI</name>
<evidence type="ECO:0000313" key="8">
    <source>
        <dbReference type="EMBL" id="KAG2254961.1"/>
    </source>
</evidence>
<evidence type="ECO:0000256" key="4">
    <source>
        <dbReference type="ARBA" id="ARBA00022927"/>
    </source>
</evidence>
<keyword evidence="4 5" id="KW-0653">Protein transport</keyword>
<keyword evidence="9" id="KW-1185">Reference proteome</keyword>
<gene>
    <name evidence="8" type="ORF">Bca52824_085097</name>
</gene>
<comment type="similarity">
    <text evidence="1 5">Belongs to the adaptor complexes medium subunit family. Delta-COP subfamily.</text>
</comment>
<dbReference type="PANTHER" id="PTHR10121">
    <property type="entry name" value="COATOMER SUBUNIT DELTA"/>
    <property type="match status" value="1"/>
</dbReference>
<dbReference type="PANTHER" id="PTHR10121:SF0">
    <property type="entry name" value="COATOMER SUBUNIT DELTA"/>
    <property type="match status" value="1"/>
</dbReference>
<keyword evidence="5" id="KW-0931">ER-Golgi transport</keyword>
<evidence type="ECO:0000313" key="9">
    <source>
        <dbReference type="Proteomes" id="UP000886595"/>
    </source>
</evidence>
<comment type="subcellular location">
    <subcellularLocation>
        <location evidence="5 6">Cytoplasm</location>
    </subcellularLocation>
    <subcellularLocation>
        <location evidence="5 6">Cytoplasmic vesicle</location>
        <location evidence="5 6">COPI-coated vesicle membrane</location>
        <topology evidence="5 6">Peripheral membrane protein</topology>
        <orientation evidence="5 6">Cytoplasmic side</orientation>
    </subcellularLocation>
    <subcellularLocation>
        <location evidence="5 6">Golgi apparatus membrane</location>
        <topology evidence="5 6">Peripheral membrane protein</topology>
        <orientation evidence="5 6">Cytoplasmic side</orientation>
    </subcellularLocation>
</comment>
<dbReference type="Proteomes" id="UP000886595">
    <property type="component" value="Unassembled WGS sequence"/>
</dbReference>
<evidence type="ECO:0000256" key="3">
    <source>
        <dbReference type="ARBA" id="ARBA00022490"/>
    </source>
</evidence>
<comment type="function">
    <text evidence="5">The coatomer is a cytosolic protein complex that binds to dilysine motifs and reversibly associates with Golgi non-clathrin-coated vesicles, which further mediate biosynthetic protein transport from the ER, via the Golgi up to the trans Golgi network. Coatomer complex is required for budding from Golgi membranes, and is essential for the retrograde Golgi-to-ER transport of dilysine-tagged proteins.</text>
</comment>
<organism evidence="8 9">
    <name type="scientific">Brassica carinata</name>
    <name type="common">Ethiopian mustard</name>
    <name type="synonym">Abyssinian cabbage</name>
    <dbReference type="NCBI Taxonomy" id="52824"/>
    <lineage>
        <taxon>Eukaryota</taxon>
        <taxon>Viridiplantae</taxon>
        <taxon>Streptophyta</taxon>
        <taxon>Embryophyta</taxon>
        <taxon>Tracheophyta</taxon>
        <taxon>Spermatophyta</taxon>
        <taxon>Magnoliopsida</taxon>
        <taxon>eudicotyledons</taxon>
        <taxon>Gunneridae</taxon>
        <taxon>Pentapetalae</taxon>
        <taxon>rosids</taxon>
        <taxon>malvids</taxon>
        <taxon>Brassicales</taxon>
        <taxon>Brassicaceae</taxon>
        <taxon>Brassiceae</taxon>
        <taxon>Brassica</taxon>
    </lineage>
</organism>
<protein>
    <recommendedName>
        <fullName evidence="5">Coatomer subunit delta</fullName>
    </recommendedName>
</protein>
<keyword evidence="2 5" id="KW-0813">Transport</keyword>
<accession>A0A8X7TWU9</accession>